<dbReference type="SMART" id="SM00462">
    <property type="entry name" value="PTB"/>
    <property type="match status" value="1"/>
</dbReference>
<dbReference type="EMBL" id="UYJE01004003">
    <property type="protein sequence ID" value="VDI24086.1"/>
    <property type="molecule type" value="Genomic_DNA"/>
</dbReference>
<dbReference type="PROSITE" id="PS01179">
    <property type="entry name" value="PID"/>
    <property type="match status" value="1"/>
</dbReference>
<evidence type="ECO:0000259" key="2">
    <source>
        <dbReference type="PROSITE" id="PS01179"/>
    </source>
</evidence>
<dbReference type="InterPro" id="IPR006020">
    <property type="entry name" value="PTB/PI_dom"/>
</dbReference>
<name>A0A8B6DRK4_MYTGA</name>
<dbReference type="Proteomes" id="UP000596742">
    <property type="component" value="Unassembled WGS sequence"/>
</dbReference>
<dbReference type="Pfam" id="PF00640">
    <property type="entry name" value="PID"/>
    <property type="match status" value="1"/>
</dbReference>
<dbReference type="AlphaFoldDB" id="A0A8B6DRK4"/>
<dbReference type="InterPro" id="IPR046903">
    <property type="entry name" value="Mab-21-like_nuc_Trfase"/>
</dbReference>
<organism evidence="3 4">
    <name type="scientific">Mytilus galloprovincialis</name>
    <name type="common">Mediterranean mussel</name>
    <dbReference type="NCBI Taxonomy" id="29158"/>
    <lineage>
        <taxon>Eukaryota</taxon>
        <taxon>Metazoa</taxon>
        <taxon>Spiralia</taxon>
        <taxon>Lophotrochozoa</taxon>
        <taxon>Mollusca</taxon>
        <taxon>Bivalvia</taxon>
        <taxon>Autobranchia</taxon>
        <taxon>Pteriomorphia</taxon>
        <taxon>Mytilida</taxon>
        <taxon>Mytiloidea</taxon>
        <taxon>Mytilidae</taxon>
        <taxon>Mytilinae</taxon>
        <taxon>Mytilus</taxon>
    </lineage>
</organism>
<dbReference type="InterPro" id="IPR047181">
    <property type="entry name" value="DP13A/B"/>
</dbReference>
<dbReference type="Gene3D" id="2.30.29.30">
    <property type="entry name" value="Pleckstrin-homology domain (PH domain)/Phosphotyrosine-binding domain (PTB)"/>
    <property type="match status" value="1"/>
</dbReference>
<gene>
    <name evidence="3" type="ORF">MGAL_10B079760</name>
</gene>
<dbReference type="GO" id="GO:0010008">
    <property type="term" value="C:endosome membrane"/>
    <property type="evidence" value="ECO:0007669"/>
    <property type="project" value="TreeGrafter"/>
</dbReference>
<feature type="domain" description="PID" evidence="2">
    <location>
        <begin position="699"/>
        <end position="810"/>
    </location>
</feature>
<dbReference type="InterPro" id="IPR046906">
    <property type="entry name" value="Mab-21_HhH/H2TH-like"/>
</dbReference>
<dbReference type="InterPro" id="IPR024810">
    <property type="entry name" value="MAB21L/cGLR"/>
</dbReference>
<dbReference type="SUPFAM" id="SSF50729">
    <property type="entry name" value="PH domain-like"/>
    <property type="match status" value="1"/>
</dbReference>
<proteinExistence type="inferred from homology"/>
<reference evidence="3" key="1">
    <citation type="submission" date="2018-11" db="EMBL/GenBank/DDBJ databases">
        <authorList>
            <person name="Alioto T."/>
            <person name="Alioto T."/>
        </authorList>
    </citation>
    <scope>NUCLEOTIDE SEQUENCE</scope>
</reference>
<dbReference type="Gene3D" id="1.10.1410.40">
    <property type="match status" value="1"/>
</dbReference>
<dbReference type="Pfam" id="PF20266">
    <property type="entry name" value="Mab-21_C"/>
    <property type="match status" value="1"/>
</dbReference>
<comment type="caution">
    <text evidence="3">The sequence shown here is derived from an EMBL/GenBank/DDBJ whole genome shotgun (WGS) entry which is preliminary data.</text>
</comment>
<sequence length="912" mass="105020">MEAEISDIISKSLHLKGLGISKRIASIHRNHTHSIDQLFFAGSGEILRHYHGGSCAEGTSILESDLDKMMVVPGVIVCSDVDAIQKMNCHIFEMNSNNCRPGFTKLTPVHIENSEYDLFQMYQKNIREMLEKDERGNLWFSSEKFHQFLLSIPASIPPDKRALPTHYRHGPAATCEQTDSQGYIAGEPGTKIEIDYSHGLLMEEWPEEAKEWITRQRHYCWPGKALVEKISNFDCHLVPVGDKSSNHQHLEWRISFLLCELELVWSFSDIQIQLYFLLKQILKLEIESLYPDQLSSYHMKTAVYWYSETDDITQWTGYELLDLVKRCLIFVSCCIEKGELHHYFHRKRNLLFEKFIDAKGKLLVLNKINHLTETILPTVIKLLAQPHLDRAWTKCSEDPERFLGYCRSHDFLGPSFSKLRYKNELRSLFKQVFSVFVSMVESKIETLRLQSKYFETKKTSEIDEDFFYFLIQFLDLRLGISFQKESMKDQNRIHIEMLRKDAEVFILKGTELDALSGYLYLATFYLNVNKTEMAVKVLKTLIMKHNDASFIYPGWCSQKKGIKVSSSICRQIEGPFIQEDTCVNNAVGFDVIFSADDVSFVPDPVKFECILVQNEFDDFIVIHPVVYMYFMMTITFYKSGNLSKTLENLQKLDTSVNEAKGGMQRFRALNLLGYCNFLVERFNSAYKYYIASIEETYTFGEPLVLETMRQIMAARAIHNVFRMTESRLVVSSDNMKLIDPSTNIVRTVFALADISFWAAHNENKRLFGFITRNRQTGLPNPSFACHVFECNVSAEEICSAIQTATKLAFQALMPSNDPSLAGEKKAVEKIQKVKAKEKNILLQNIQNLEDADSDEELNKLPLSPDGKYLVLTATEDDDEMLEDTNYVDTQMTQKVQDLVVTQEEEGVDDSEA</sequence>
<dbReference type="GO" id="GO:0023052">
    <property type="term" value="P:signaling"/>
    <property type="evidence" value="ECO:0007669"/>
    <property type="project" value="TreeGrafter"/>
</dbReference>
<evidence type="ECO:0000313" key="3">
    <source>
        <dbReference type="EMBL" id="VDI24086.1"/>
    </source>
</evidence>
<protein>
    <submittedName>
        <fullName evidence="3">DCC-interacting protein 13 alpha</fullName>
    </submittedName>
</protein>
<dbReference type="OrthoDB" id="10070851at2759"/>
<evidence type="ECO:0000256" key="1">
    <source>
        <dbReference type="ARBA" id="ARBA00008307"/>
    </source>
</evidence>
<dbReference type="PANTHER" id="PTHR46415">
    <property type="entry name" value="ADAPTOR PROTEIN, PHOSPHOTYROSINE INTERACTION, PH DOMAIN AND LEUCINE ZIPPER-CONTAINING 2"/>
    <property type="match status" value="1"/>
</dbReference>
<dbReference type="InterPro" id="IPR011993">
    <property type="entry name" value="PH-like_dom_sf"/>
</dbReference>
<dbReference type="SMART" id="SM01265">
    <property type="entry name" value="Mab-21"/>
    <property type="match status" value="1"/>
</dbReference>
<dbReference type="PANTHER" id="PTHR46415:SF2">
    <property type="entry name" value="BETA, PUTATIVE-RELATED"/>
    <property type="match status" value="1"/>
</dbReference>
<accession>A0A8B6DRK4</accession>
<keyword evidence="4" id="KW-1185">Reference proteome</keyword>
<evidence type="ECO:0000313" key="4">
    <source>
        <dbReference type="Proteomes" id="UP000596742"/>
    </source>
</evidence>
<dbReference type="Pfam" id="PF03281">
    <property type="entry name" value="Mab-21"/>
    <property type="match status" value="1"/>
</dbReference>
<comment type="similarity">
    <text evidence="1">Belongs to the mab-21 family.</text>
</comment>